<gene>
    <name evidence="3" type="ORF">IAA48_01710</name>
</gene>
<dbReference type="Proteomes" id="UP000824205">
    <property type="component" value="Unassembled WGS sequence"/>
</dbReference>
<feature type="transmembrane region" description="Helical" evidence="2">
    <location>
        <begin position="200"/>
        <end position="230"/>
    </location>
</feature>
<sequence length="522" mass="57823">MWLDRKLIKSQARNVIDGKCLRLFGVILSSAILFIMLFALLYGAFFGTAFIAFPTEDGSGYANNYEEYFNENFGADSSDAEDDFNSFDGSGSTRAEDDFNSFDGSGGSEDTTLSPEENFNSFDGTGHITLSMDPVLAGSIIILALCWFVIIAEYLLIPLPVSLRYYFVELVNGKYSGCRAGVRSVYRNAFKVKYGKKLGCALLVNIITGLLAYLLYIPAVIFGYSAYFAFEILCEYPELSPVDAIKLSRKMVRGNRTELFVLDLSFIPWMLLCVFVFPCIYVLPYMMTTRALYYENFKRRALALGRITQDDFLSEKQKMEKMMNGGYGGYYGPQPGAYTQSAQGPVNQQQYQPGGAQQAPNYPPQGGASAQQAHSTAYQPQQAPNYPPQGQYHQQPQGAPYPPQPQGYMNAVPYETVMKTVFFEPVIVSEPPAPVQAPPVQNTAQDPQPQSAPPVQFTEAEPQEPIEPEFTKPQEPESEMTEPVAPVDPQEPEEPADPAEPAETQTEEPGTAQNDEPETDGQ</sequence>
<name>A0A9D1RBC4_9FIRM</name>
<comment type="caution">
    <text evidence="3">The sequence shown here is derived from an EMBL/GenBank/DDBJ whole genome shotgun (WGS) entry which is preliminary data.</text>
</comment>
<reference evidence="3" key="2">
    <citation type="submission" date="2021-04" db="EMBL/GenBank/DDBJ databases">
        <authorList>
            <person name="Gilroy R."/>
        </authorList>
    </citation>
    <scope>NUCLEOTIDE SEQUENCE</scope>
    <source>
        <strain evidence="3">421</strain>
    </source>
</reference>
<keyword evidence="2" id="KW-0472">Membrane</keyword>
<feature type="compositionally biased region" description="Low complexity" evidence="1">
    <location>
        <begin position="499"/>
        <end position="509"/>
    </location>
</feature>
<dbReference type="PANTHER" id="PTHR40076:SF1">
    <property type="entry name" value="MEMBRANE PROTEIN"/>
    <property type="match status" value="1"/>
</dbReference>
<feature type="region of interest" description="Disordered" evidence="1">
    <location>
        <begin position="433"/>
        <end position="522"/>
    </location>
</feature>
<reference evidence="3" key="1">
    <citation type="journal article" date="2021" name="PeerJ">
        <title>Extensive microbial diversity within the chicken gut microbiome revealed by metagenomics and culture.</title>
        <authorList>
            <person name="Gilroy R."/>
            <person name="Ravi A."/>
            <person name="Getino M."/>
            <person name="Pursley I."/>
            <person name="Horton D.L."/>
            <person name="Alikhan N.F."/>
            <person name="Baker D."/>
            <person name="Gharbi K."/>
            <person name="Hall N."/>
            <person name="Watson M."/>
            <person name="Adriaenssens E.M."/>
            <person name="Foster-Nyarko E."/>
            <person name="Jarju S."/>
            <person name="Secka A."/>
            <person name="Antonio M."/>
            <person name="Oren A."/>
            <person name="Chaudhuri R.R."/>
            <person name="La Ragione R."/>
            <person name="Hildebrand F."/>
            <person name="Pallen M.J."/>
        </authorList>
    </citation>
    <scope>NUCLEOTIDE SEQUENCE</scope>
    <source>
        <strain evidence="3">421</strain>
    </source>
</reference>
<keyword evidence="2" id="KW-0812">Transmembrane</keyword>
<proteinExistence type="predicted"/>
<feature type="compositionally biased region" description="Polar residues" evidence="1">
    <location>
        <begin position="368"/>
        <end position="377"/>
    </location>
</feature>
<feature type="compositionally biased region" description="Low complexity" evidence="1">
    <location>
        <begin position="347"/>
        <end position="360"/>
    </location>
</feature>
<keyword evidence="2" id="KW-1133">Transmembrane helix</keyword>
<evidence type="ECO:0000256" key="1">
    <source>
        <dbReference type="SAM" id="MobiDB-lite"/>
    </source>
</evidence>
<feature type="compositionally biased region" description="Low complexity" evidence="1">
    <location>
        <begin position="378"/>
        <end position="398"/>
    </location>
</feature>
<organism evidence="3 4">
    <name type="scientific">Candidatus Eubacterium faecipullorum</name>
    <dbReference type="NCBI Taxonomy" id="2838571"/>
    <lineage>
        <taxon>Bacteria</taxon>
        <taxon>Bacillati</taxon>
        <taxon>Bacillota</taxon>
        <taxon>Clostridia</taxon>
        <taxon>Eubacteriales</taxon>
        <taxon>Eubacteriaceae</taxon>
        <taxon>Eubacterium</taxon>
    </lineage>
</organism>
<feature type="region of interest" description="Disordered" evidence="1">
    <location>
        <begin position="83"/>
        <end position="112"/>
    </location>
</feature>
<dbReference type="EMBL" id="DXGE01000009">
    <property type="protein sequence ID" value="HIW85191.1"/>
    <property type="molecule type" value="Genomic_DNA"/>
</dbReference>
<dbReference type="Pfam" id="PF06161">
    <property type="entry name" value="DUF975"/>
    <property type="match status" value="1"/>
</dbReference>
<feature type="transmembrane region" description="Helical" evidence="2">
    <location>
        <begin position="259"/>
        <end position="283"/>
    </location>
</feature>
<accession>A0A9D1RBC4</accession>
<feature type="region of interest" description="Disordered" evidence="1">
    <location>
        <begin position="338"/>
        <end position="407"/>
    </location>
</feature>
<evidence type="ECO:0000256" key="2">
    <source>
        <dbReference type="SAM" id="Phobius"/>
    </source>
</evidence>
<feature type="transmembrane region" description="Helical" evidence="2">
    <location>
        <begin position="135"/>
        <end position="157"/>
    </location>
</feature>
<dbReference type="AlphaFoldDB" id="A0A9D1RBC4"/>
<dbReference type="InterPro" id="IPR010380">
    <property type="entry name" value="DUF975"/>
</dbReference>
<protein>
    <submittedName>
        <fullName evidence="3">DUF975 family protein</fullName>
    </submittedName>
</protein>
<feature type="transmembrane region" description="Helical" evidence="2">
    <location>
        <begin position="21"/>
        <end position="53"/>
    </location>
</feature>
<dbReference type="PANTHER" id="PTHR40076">
    <property type="entry name" value="MEMBRANE PROTEIN-RELATED"/>
    <property type="match status" value="1"/>
</dbReference>
<evidence type="ECO:0000313" key="3">
    <source>
        <dbReference type="EMBL" id="HIW85191.1"/>
    </source>
</evidence>
<evidence type="ECO:0000313" key="4">
    <source>
        <dbReference type="Proteomes" id="UP000824205"/>
    </source>
</evidence>